<dbReference type="AlphaFoldDB" id="A0A5S4YPJ1"/>
<feature type="region of interest" description="Disordered" evidence="1">
    <location>
        <begin position="27"/>
        <end position="58"/>
    </location>
</feature>
<reference evidence="3 4" key="1">
    <citation type="submission" date="2019-08" db="EMBL/GenBank/DDBJ databases">
        <title>Bradyrhizobium hipponensis sp. nov., a rhizobium isolated from a Lupinus angustifolius root nodule in Tunisia.</title>
        <authorList>
            <person name="Off K."/>
            <person name="Rejili M."/>
            <person name="Mars M."/>
            <person name="Brachmann A."/>
            <person name="Marin M."/>
        </authorList>
    </citation>
    <scope>NUCLEOTIDE SEQUENCE [LARGE SCALE GENOMIC DNA]</scope>
    <source>
        <strain evidence="4">aSej3</strain>
    </source>
</reference>
<evidence type="ECO:0000256" key="1">
    <source>
        <dbReference type="SAM" id="MobiDB-lite"/>
    </source>
</evidence>
<dbReference type="InterPro" id="IPR012899">
    <property type="entry name" value="LTXXQ"/>
</dbReference>
<dbReference type="PROSITE" id="PS51257">
    <property type="entry name" value="PROKAR_LIPOPROTEIN"/>
    <property type="match status" value="1"/>
</dbReference>
<evidence type="ECO:0000313" key="4">
    <source>
        <dbReference type="Proteomes" id="UP000324797"/>
    </source>
</evidence>
<dbReference type="EMBL" id="VSTH01000053">
    <property type="protein sequence ID" value="TYO65285.1"/>
    <property type="molecule type" value="Genomic_DNA"/>
</dbReference>
<organism evidence="3 4">
    <name type="scientific">Bradyrhizobium hipponense</name>
    <dbReference type="NCBI Taxonomy" id="2605638"/>
    <lineage>
        <taxon>Bacteria</taxon>
        <taxon>Pseudomonadati</taxon>
        <taxon>Pseudomonadota</taxon>
        <taxon>Alphaproteobacteria</taxon>
        <taxon>Hyphomicrobiales</taxon>
        <taxon>Nitrobacteraceae</taxon>
        <taxon>Bradyrhizobium</taxon>
    </lineage>
</organism>
<proteinExistence type="predicted"/>
<dbReference type="Proteomes" id="UP000324797">
    <property type="component" value="Unassembled WGS sequence"/>
</dbReference>
<dbReference type="Pfam" id="PF07813">
    <property type="entry name" value="LTXXQ"/>
    <property type="match status" value="2"/>
</dbReference>
<evidence type="ECO:0000313" key="3">
    <source>
        <dbReference type="EMBL" id="TYO65285.1"/>
    </source>
</evidence>
<sequence>MLRPVIGIAAMALACMLAGAALAKGGHGGGGHGGGGHGGGGHAGGGHRGGHGGGHFGGGHFGGHGFAHAHGGGGHHGGMRFATGARHGGPNFGQIRNAGVRPANFRNALNAHSSAFRNGRLISNPAARAQIAAAAALAGWHGASSGWWQHAGGGYGWVGPLFWPFAYNDLYDYAVWGDGLGFWGYGYPDIYAGIFGPYGYDGLSAYLPQRPQGRRRARGVALDQLCGSDRREIVGLPIDQIAAAVQPTDAQGASLDELGNASIQAAELIRASCPAQVAATAPGRLAAMQQRVEAMEKAVDLVQPALDKFYASLTDEQKARFNALAEDQRRRATASNNANGSPVQNCSAPAALDWPGAEIEARLHLDDTQRAALQVLQDSSARANASLKAACQPGDVMTPPARMAAIRKRLDVMLDGIKSVRAALEDFYATLNDEQKAQFEAIGPRRTS</sequence>
<dbReference type="RefSeq" id="WP_148740587.1">
    <property type="nucleotide sequence ID" value="NZ_VSTH01000053.1"/>
</dbReference>
<gene>
    <name evidence="3" type="ORF">FXV83_17175</name>
</gene>
<accession>A0A5S4YPJ1</accession>
<dbReference type="GO" id="GO:0042597">
    <property type="term" value="C:periplasmic space"/>
    <property type="evidence" value="ECO:0007669"/>
    <property type="project" value="InterPro"/>
</dbReference>
<evidence type="ECO:0000256" key="2">
    <source>
        <dbReference type="SAM" id="SignalP"/>
    </source>
</evidence>
<keyword evidence="4" id="KW-1185">Reference proteome</keyword>
<feature type="chain" id="PRO_5024322191" description="LTXXQ motif family protein" evidence="2">
    <location>
        <begin position="24"/>
        <end position="448"/>
    </location>
</feature>
<keyword evidence="2" id="KW-0732">Signal</keyword>
<protein>
    <recommendedName>
        <fullName evidence="5">LTXXQ motif family protein</fullName>
    </recommendedName>
</protein>
<feature type="signal peptide" evidence="2">
    <location>
        <begin position="1"/>
        <end position="23"/>
    </location>
</feature>
<name>A0A5S4YPJ1_9BRAD</name>
<evidence type="ECO:0008006" key="5">
    <source>
        <dbReference type="Google" id="ProtNLM"/>
    </source>
</evidence>
<comment type="caution">
    <text evidence="3">The sequence shown here is derived from an EMBL/GenBank/DDBJ whole genome shotgun (WGS) entry which is preliminary data.</text>
</comment>